<proteinExistence type="predicted"/>
<comment type="caution">
    <text evidence="1">The sequence shown here is derived from an EMBL/GenBank/DDBJ whole genome shotgun (WGS) entry which is preliminary data.</text>
</comment>
<protein>
    <submittedName>
        <fullName evidence="1">Uncharacterized protein</fullName>
    </submittedName>
</protein>
<evidence type="ECO:0000313" key="2">
    <source>
        <dbReference type="Proteomes" id="UP000247540"/>
    </source>
</evidence>
<keyword evidence="2" id="KW-1185">Reference proteome</keyword>
<accession>A0A318SCJ9</accession>
<organism evidence="1 2">
    <name type="scientific">Xylophilus ampelinus</name>
    <dbReference type="NCBI Taxonomy" id="54067"/>
    <lineage>
        <taxon>Bacteria</taxon>
        <taxon>Pseudomonadati</taxon>
        <taxon>Pseudomonadota</taxon>
        <taxon>Betaproteobacteria</taxon>
        <taxon>Burkholderiales</taxon>
        <taxon>Xylophilus</taxon>
    </lineage>
</organism>
<name>A0A318SCJ9_9BURK</name>
<dbReference type="AlphaFoldDB" id="A0A318SCJ9"/>
<gene>
    <name evidence="1" type="ORF">DFQ15_12612</name>
</gene>
<dbReference type="EMBL" id="QJTC01000026">
    <property type="protein sequence ID" value="PYE74293.1"/>
    <property type="molecule type" value="Genomic_DNA"/>
</dbReference>
<sequence length="35" mass="4016">MTERGLRKLIARVRAKLSRQAATQQGDMFARNPED</sequence>
<evidence type="ECO:0000313" key="1">
    <source>
        <dbReference type="EMBL" id="PYE74293.1"/>
    </source>
</evidence>
<reference evidence="1 2" key="1">
    <citation type="submission" date="2018-06" db="EMBL/GenBank/DDBJ databases">
        <title>Genomic Encyclopedia of Type Strains, Phase III (KMG-III): the genomes of soil and plant-associated and newly described type strains.</title>
        <authorList>
            <person name="Whitman W."/>
        </authorList>
    </citation>
    <scope>NUCLEOTIDE SEQUENCE [LARGE SCALE GENOMIC DNA]</scope>
    <source>
        <strain evidence="1 2">CECT 7646</strain>
    </source>
</reference>
<dbReference type="Proteomes" id="UP000247540">
    <property type="component" value="Unassembled WGS sequence"/>
</dbReference>